<dbReference type="Proteomes" id="UP000204140">
    <property type="component" value="Segment"/>
</dbReference>
<dbReference type="RefSeq" id="YP_009099831.1">
    <property type="nucleotide sequence ID" value="NC_025429.1"/>
</dbReference>
<organism evidence="2 3">
    <name type="scientific">Rhizobium phage vB_RleM_P10VF</name>
    <dbReference type="NCBI Taxonomy" id="1527770"/>
    <lineage>
        <taxon>Viruses</taxon>
        <taxon>Duplodnaviria</taxon>
        <taxon>Heunggongvirae</taxon>
        <taxon>Uroviricota</taxon>
        <taxon>Caudoviricetes</taxon>
        <taxon>Pootjesviridae</taxon>
        <taxon>Innesvirus</taxon>
        <taxon>Innesvirus P10VF</taxon>
    </lineage>
</organism>
<gene>
    <name evidence="2" type="ORF">P10VF_092</name>
</gene>
<evidence type="ECO:0000256" key="1">
    <source>
        <dbReference type="SAM" id="Phobius"/>
    </source>
</evidence>
<protein>
    <submittedName>
        <fullName evidence="2">Uncharacterized protein</fullName>
    </submittedName>
</protein>
<dbReference type="EMBL" id="KM199770">
    <property type="protein sequence ID" value="AIK68305.1"/>
    <property type="molecule type" value="Genomic_DNA"/>
</dbReference>
<dbReference type="KEGG" id="vg:22109641"/>
<dbReference type="GeneID" id="22109641"/>
<reference evidence="2 3" key="1">
    <citation type="submission" date="2014-07" db="EMBL/GenBank/DDBJ databases">
        <title>Isolation and characterization of Rhizobium leguminosarum phages from western Canadian soils and complete genome sequences of rhizobiophages vB_RleS_L338C and vB_RleM_P10VF.</title>
        <authorList>
            <person name="Restrepo-Cordoba M."/>
            <person name="Halmillawewa A.P."/>
            <person name="Perry B."/>
            <person name="Hynes M.F."/>
            <person name="Yost C.K."/>
        </authorList>
    </citation>
    <scope>NUCLEOTIDE SEQUENCE [LARGE SCALE GENOMIC DNA]</scope>
</reference>
<keyword evidence="1" id="KW-0472">Membrane</keyword>
<feature type="transmembrane region" description="Helical" evidence="1">
    <location>
        <begin position="29"/>
        <end position="50"/>
    </location>
</feature>
<name>A0A076YLU1_9CAUD</name>
<proteinExistence type="predicted"/>
<keyword evidence="3" id="KW-1185">Reference proteome</keyword>
<evidence type="ECO:0000313" key="2">
    <source>
        <dbReference type="EMBL" id="AIK68305.1"/>
    </source>
</evidence>
<keyword evidence="1" id="KW-1133">Transmembrane helix</keyword>
<keyword evidence="1" id="KW-0812">Transmembrane</keyword>
<accession>A0A076YLU1</accession>
<evidence type="ECO:0000313" key="3">
    <source>
        <dbReference type="Proteomes" id="UP000204140"/>
    </source>
</evidence>
<sequence>MNKILKWFRPAAYGDVWVAMSDVERKTALISDIFVAGIGALIVIAFGMWVG</sequence>